<evidence type="ECO:0000313" key="1">
    <source>
        <dbReference type="EMBL" id="EHY30513.1"/>
    </source>
</evidence>
<evidence type="ECO:0000313" key="2">
    <source>
        <dbReference type="Proteomes" id="UP000004956"/>
    </source>
</evidence>
<accession>H3KH97</accession>
<proteinExistence type="predicted"/>
<dbReference type="Proteomes" id="UP000004956">
    <property type="component" value="Unassembled WGS sequence"/>
</dbReference>
<comment type="caution">
    <text evidence="1">The sequence shown here is derived from an EMBL/GenBank/DDBJ whole genome shotgun (WGS) entry which is preliminary data.</text>
</comment>
<sequence>GTAFAAPAAPAPQPQPPQVTAPYYQGYAAIENILTLTAEQKPLWDAYVAARIGYQTDRPVFQGPAADEQSRLDRRVERSQWCAGQLKKIRDARAALVKSLSVEQKYVLESYEYNHRGQMGPRANRGPGCGVDMGPRGFYHGYGPHHGYGPMGPRGMGPGMGWGPGTGPHCPWVK</sequence>
<dbReference type="HOGENOM" id="CLU_1614459_0_0_4"/>
<organism evidence="1 2">
    <name type="scientific">Sutterella parvirubra YIT 11816</name>
    <dbReference type="NCBI Taxonomy" id="762967"/>
    <lineage>
        <taxon>Bacteria</taxon>
        <taxon>Pseudomonadati</taxon>
        <taxon>Pseudomonadota</taxon>
        <taxon>Betaproteobacteria</taxon>
        <taxon>Burkholderiales</taxon>
        <taxon>Sutterellaceae</taxon>
        <taxon>Sutterella</taxon>
    </lineage>
</organism>
<protein>
    <submittedName>
        <fullName evidence="1">Uncharacterized protein</fullName>
    </submittedName>
</protein>
<dbReference type="EMBL" id="AFBQ01000322">
    <property type="protein sequence ID" value="EHY30513.1"/>
    <property type="molecule type" value="Genomic_DNA"/>
</dbReference>
<gene>
    <name evidence="1" type="ORF">HMPREF9440_02140</name>
</gene>
<name>H3KH97_9BURK</name>
<reference evidence="1 2" key="1">
    <citation type="submission" date="2011-11" db="EMBL/GenBank/DDBJ databases">
        <authorList>
            <person name="Weinstock G."/>
            <person name="Sodergren E."/>
            <person name="Clifton S."/>
            <person name="Fulton L."/>
            <person name="Fulton B."/>
            <person name="Courtney L."/>
            <person name="Fronick C."/>
            <person name="Harrison M."/>
            <person name="Strong C."/>
            <person name="Farmer C."/>
            <person name="Delahaunty K."/>
            <person name="Markovic C."/>
            <person name="Hall O."/>
            <person name="Minx P."/>
            <person name="Tomlinson C."/>
            <person name="Mitreva M."/>
            <person name="Hou S."/>
            <person name="Chen J."/>
            <person name="Wollam A."/>
            <person name="Pepin K.H."/>
            <person name="Johnson M."/>
            <person name="Bhonagiri V."/>
            <person name="Zhang X."/>
            <person name="Suruliraj S."/>
            <person name="Warren W."/>
            <person name="Chinwalla A."/>
            <person name="Mardis E.R."/>
            <person name="Wilson R.K."/>
        </authorList>
    </citation>
    <scope>NUCLEOTIDE SEQUENCE [LARGE SCALE GENOMIC DNA]</scope>
    <source>
        <strain evidence="1 2">YIT 11816</strain>
    </source>
</reference>
<dbReference type="PATRIC" id="fig|762967.3.peg.1681"/>
<feature type="non-terminal residue" evidence="1">
    <location>
        <position position="1"/>
    </location>
</feature>
<dbReference type="AlphaFoldDB" id="H3KH97"/>
<keyword evidence="2" id="KW-1185">Reference proteome</keyword>
<dbReference type="STRING" id="762967.HMPREF9440_02140"/>